<proteinExistence type="inferred from homology"/>
<sequence>MKLKNSTPQDDGYYLAPEWQHHKQSYMMWPQRTDNWRDGAKPAQRVFAEIATKVSEYEPVTMLVSQSQYQHARHVLPENIRVIEMSYNDAWIRDIGPAYLMNRQHQVRTVNWQFNAWGGLFDGLYFPWDQDNLVAQKLSDLDRLDYYDVNFVLEGCGYQLDGEGTLLAVEESVLSEGRNGQVQKSDVESILKKYLNVSKIIWLAQGYFMDETNGDVDNLVNFVCPGEVALNWTEDRTDPMFAITHQAFRTLNGATDAKGRKLKIHKISLPRPLLATETESQGVDPVNGRLPRYAGDRLTASYINCYLANDAVILPIFDDTHDQAAIDQYQQLFPKRKIEPVYTRELLLGGGNIHSIILGVPD</sequence>
<dbReference type="InterPro" id="IPR017754">
    <property type="entry name" value="Agmatine_deiminase"/>
</dbReference>
<dbReference type="NCBIfam" id="TIGR03380">
    <property type="entry name" value="agmatine_aguA"/>
    <property type="match status" value="1"/>
</dbReference>
<dbReference type="SUPFAM" id="SSF55909">
    <property type="entry name" value="Pentein"/>
    <property type="match status" value="1"/>
</dbReference>
<gene>
    <name evidence="2 3" type="primary">aguA</name>
    <name evidence="3" type="ORF">ACFQ22_14050</name>
</gene>
<evidence type="ECO:0000313" key="4">
    <source>
        <dbReference type="Proteomes" id="UP001597156"/>
    </source>
</evidence>
<accession>A0ABW3PKL6</accession>
<name>A0ABW3PKL6_9LACO</name>
<comment type="caution">
    <text evidence="2">Lacks conserved residue(s) required for the propagation of feature annotation.</text>
</comment>
<protein>
    <recommendedName>
        <fullName evidence="2">Putative agmatine deiminase</fullName>
        <ecNumber evidence="2">3.5.3.12</ecNumber>
    </recommendedName>
    <alternativeName>
        <fullName evidence="2">Agmatine iminohydrolase</fullName>
    </alternativeName>
</protein>
<dbReference type="InterPro" id="IPR007466">
    <property type="entry name" value="Peptidyl-Arg-deiminase_porph"/>
</dbReference>
<reference evidence="4" key="1">
    <citation type="journal article" date="2019" name="Int. J. Syst. Evol. Microbiol.">
        <title>The Global Catalogue of Microorganisms (GCM) 10K type strain sequencing project: providing services to taxonomists for standard genome sequencing and annotation.</title>
        <authorList>
            <consortium name="The Broad Institute Genomics Platform"/>
            <consortium name="The Broad Institute Genome Sequencing Center for Infectious Disease"/>
            <person name="Wu L."/>
            <person name="Ma J."/>
        </authorList>
    </citation>
    <scope>NUCLEOTIDE SEQUENCE [LARGE SCALE GENOMIC DNA]</scope>
    <source>
        <strain evidence="4">CCUG 71848</strain>
    </source>
</reference>
<dbReference type="EC" id="3.5.3.12" evidence="2"/>
<dbReference type="PANTHER" id="PTHR31377">
    <property type="entry name" value="AGMATINE DEIMINASE-RELATED"/>
    <property type="match status" value="1"/>
</dbReference>
<comment type="similarity">
    <text evidence="2">Belongs to the agmatine deiminase family.</text>
</comment>
<dbReference type="RefSeq" id="WP_121978684.1">
    <property type="nucleotide sequence ID" value="NZ_JBHTLH010000044.1"/>
</dbReference>
<dbReference type="NCBIfam" id="NF010070">
    <property type="entry name" value="PRK13551.1"/>
    <property type="match status" value="1"/>
</dbReference>
<evidence type="ECO:0000256" key="1">
    <source>
        <dbReference type="ARBA" id="ARBA00022801"/>
    </source>
</evidence>
<dbReference type="PANTHER" id="PTHR31377:SF0">
    <property type="entry name" value="AGMATINE DEIMINASE-RELATED"/>
    <property type="match status" value="1"/>
</dbReference>
<keyword evidence="1 2" id="KW-0378">Hydrolase</keyword>
<dbReference type="HAMAP" id="MF_01841">
    <property type="entry name" value="Agmatine_deimin"/>
    <property type="match status" value="1"/>
</dbReference>
<comment type="catalytic activity">
    <reaction evidence="2">
        <text>agmatine + H2O = N-carbamoylputrescine + NH4(+)</text>
        <dbReference type="Rhea" id="RHEA:18037"/>
        <dbReference type="ChEBI" id="CHEBI:15377"/>
        <dbReference type="ChEBI" id="CHEBI:28938"/>
        <dbReference type="ChEBI" id="CHEBI:58145"/>
        <dbReference type="ChEBI" id="CHEBI:58318"/>
        <dbReference type="EC" id="3.5.3.12"/>
    </reaction>
</comment>
<dbReference type="GO" id="GO:0047632">
    <property type="term" value="F:agmatine deiminase activity"/>
    <property type="evidence" value="ECO:0007669"/>
    <property type="project" value="UniProtKB-EC"/>
</dbReference>
<evidence type="ECO:0000313" key="3">
    <source>
        <dbReference type="EMBL" id="MFD1126462.1"/>
    </source>
</evidence>
<dbReference type="Gene3D" id="3.75.10.10">
    <property type="entry name" value="L-arginine/glycine Amidinotransferase, Chain A"/>
    <property type="match status" value="1"/>
</dbReference>
<dbReference type="Proteomes" id="UP001597156">
    <property type="component" value="Unassembled WGS sequence"/>
</dbReference>
<organism evidence="3 4">
    <name type="scientific">Lentilactobacillus raoultii</name>
    <dbReference type="NCBI Taxonomy" id="1987503"/>
    <lineage>
        <taxon>Bacteria</taxon>
        <taxon>Bacillati</taxon>
        <taxon>Bacillota</taxon>
        <taxon>Bacilli</taxon>
        <taxon>Lactobacillales</taxon>
        <taxon>Lactobacillaceae</taxon>
        <taxon>Lentilactobacillus</taxon>
    </lineage>
</organism>
<evidence type="ECO:0000256" key="2">
    <source>
        <dbReference type="HAMAP-Rule" id="MF_01841"/>
    </source>
</evidence>
<dbReference type="Pfam" id="PF04371">
    <property type="entry name" value="PAD_porph"/>
    <property type="match status" value="1"/>
</dbReference>
<keyword evidence="4" id="KW-1185">Reference proteome</keyword>
<comment type="caution">
    <text evidence="3">The sequence shown here is derived from an EMBL/GenBank/DDBJ whole genome shotgun (WGS) entry which is preliminary data.</text>
</comment>
<dbReference type="EMBL" id="JBHTLH010000044">
    <property type="protein sequence ID" value="MFD1126462.1"/>
    <property type="molecule type" value="Genomic_DNA"/>
</dbReference>